<name>A0ABN3XUJ6_9ACTN</name>
<gene>
    <name evidence="2" type="ORF">GCM10017559_16080</name>
</gene>
<proteinExistence type="predicted"/>
<dbReference type="Gene3D" id="3.90.1200.10">
    <property type="match status" value="1"/>
</dbReference>
<dbReference type="Pfam" id="PF01636">
    <property type="entry name" value="APH"/>
    <property type="match status" value="1"/>
</dbReference>
<protein>
    <submittedName>
        <fullName evidence="2">Aminoglycoside phosphotransferase family protein</fullName>
    </submittedName>
</protein>
<feature type="domain" description="Aminoglycoside phosphotransferase" evidence="1">
    <location>
        <begin position="36"/>
        <end position="262"/>
    </location>
</feature>
<dbReference type="InterPro" id="IPR011009">
    <property type="entry name" value="Kinase-like_dom_sf"/>
</dbReference>
<evidence type="ECO:0000259" key="1">
    <source>
        <dbReference type="Pfam" id="PF01636"/>
    </source>
</evidence>
<sequence length="299" mass="32022">MRRMGHVIDINAGLVGTLISEQFPRWAHLPVEPVPRQGWDNRTFRLGDRLSVRLPSDEGYVASVEKEDRCLPALAGHLPLPVPAPVAIGRPGAGYPFPWSVRHWIPGETVDGAADVDRAELARDLGGFLTALRQAPAERGPAAGRHSFFRGCHPSAYGDEVEESLARLGDGVDAAACRAVWASALTSAWPLPPVWFHGDVAAGNLLATGGRLSAVIDFGTCGVGDPACDLVMAWTHFAGDERKIFREAAGLPGDAWRRARGWALWKALVTMAGLSGPDGDGVQARTLVQVLEDPVVDRP</sequence>
<dbReference type="InterPro" id="IPR051678">
    <property type="entry name" value="AGP_Transferase"/>
</dbReference>
<accession>A0ABN3XUJ6</accession>
<dbReference type="SUPFAM" id="SSF56112">
    <property type="entry name" value="Protein kinase-like (PK-like)"/>
    <property type="match status" value="1"/>
</dbReference>
<organism evidence="2 3">
    <name type="scientific">Streptosporangium longisporum</name>
    <dbReference type="NCBI Taxonomy" id="46187"/>
    <lineage>
        <taxon>Bacteria</taxon>
        <taxon>Bacillati</taxon>
        <taxon>Actinomycetota</taxon>
        <taxon>Actinomycetes</taxon>
        <taxon>Streptosporangiales</taxon>
        <taxon>Streptosporangiaceae</taxon>
        <taxon>Streptosporangium</taxon>
    </lineage>
</organism>
<evidence type="ECO:0000313" key="2">
    <source>
        <dbReference type="EMBL" id="GAA2996358.1"/>
    </source>
</evidence>
<dbReference type="Gene3D" id="3.30.200.20">
    <property type="entry name" value="Phosphorylase Kinase, domain 1"/>
    <property type="match status" value="1"/>
</dbReference>
<keyword evidence="3" id="KW-1185">Reference proteome</keyword>
<dbReference type="EMBL" id="BAAAWD010000006">
    <property type="protein sequence ID" value="GAA2996358.1"/>
    <property type="molecule type" value="Genomic_DNA"/>
</dbReference>
<comment type="caution">
    <text evidence="2">The sequence shown here is derived from an EMBL/GenBank/DDBJ whole genome shotgun (WGS) entry which is preliminary data.</text>
</comment>
<reference evidence="2 3" key="1">
    <citation type="journal article" date="2019" name="Int. J. Syst. Evol. Microbiol.">
        <title>The Global Catalogue of Microorganisms (GCM) 10K type strain sequencing project: providing services to taxonomists for standard genome sequencing and annotation.</title>
        <authorList>
            <consortium name="The Broad Institute Genomics Platform"/>
            <consortium name="The Broad Institute Genome Sequencing Center for Infectious Disease"/>
            <person name="Wu L."/>
            <person name="Ma J."/>
        </authorList>
    </citation>
    <scope>NUCLEOTIDE SEQUENCE [LARGE SCALE GENOMIC DNA]</scope>
    <source>
        <strain evidence="2 3">JCM 3106</strain>
    </source>
</reference>
<dbReference type="CDD" id="cd05155">
    <property type="entry name" value="APH_ChoK_like_1"/>
    <property type="match status" value="1"/>
</dbReference>
<evidence type="ECO:0000313" key="3">
    <source>
        <dbReference type="Proteomes" id="UP001499930"/>
    </source>
</evidence>
<dbReference type="PANTHER" id="PTHR21310:SF42">
    <property type="entry name" value="BIFUNCTIONAL AAC_APH"/>
    <property type="match status" value="1"/>
</dbReference>
<dbReference type="Proteomes" id="UP001499930">
    <property type="component" value="Unassembled WGS sequence"/>
</dbReference>
<dbReference type="InterPro" id="IPR002575">
    <property type="entry name" value="Aminoglycoside_PTrfase"/>
</dbReference>
<dbReference type="PANTHER" id="PTHR21310">
    <property type="entry name" value="AMINOGLYCOSIDE PHOSPHOTRANSFERASE-RELATED-RELATED"/>
    <property type="match status" value="1"/>
</dbReference>